<dbReference type="GO" id="GO:0003677">
    <property type="term" value="F:DNA binding"/>
    <property type="evidence" value="ECO:0007669"/>
    <property type="project" value="UniProtKB-KW"/>
</dbReference>
<dbReference type="OrthoDB" id="2005680at2"/>
<dbReference type="PROSITE" id="PS50943">
    <property type="entry name" value="HTH_CROC1"/>
    <property type="match status" value="1"/>
</dbReference>
<dbReference type="Pfam" id="PF01381">
    <property type="entry name" value="HTH_3"/>
    <property type="match status" value="1"/>
</dbReference>
<dbReference type="PANTHER" id="PTHR46797">
    <property type="entry name" value="HTH-TYPE TRANSCRIPTIONAL REGULATOR"/>
    <property type="match status" value="1"/>
</dbReference>
<dbReference type="Proteomes" id="UP000189857">
    <property type="component" value="Unassembled WGS sequence"/>
</dbReference>
<dbReference type="EMBL" id="FUXA01000011">
    <property type="protein sequence ID" value="SJZ88264.1"/>
    <property type="molecule type" value="Genomic_DNA"/>
</dbReference>
<dbReference type="InterPro" id="IPR050807">
    <property type="entry name" value="TransReg_Diox_bact_type"/>
</dbReference>
<evidence type="ECO:0000259" key="2">
    <source>
        <dbReference type="PROSITE" id="PS50943"/>
    </source>
</evidence>
<reference evidence="3 4" key="1">
    <citation type="submission" date="2017-02" db="EMBL/GenBank/DDBJ databases">
        <authorList>
            <person name="Peterson S.W."/>
        </authorList>
    </citation>
    <scope>NUCLEOTIDE SEQUENCE [LARGE SCALE GENOMIC DNA]</scope>
    <source>
        <strain evidence="3 4">ATCC 17233</strain>
    </source>
</reference>
<gene>
    <name evidence="3" type="ORF">SAMN02745110_01888</name>
</gene>
<dbReference type="RefSeq" id="WP_078787708.1">
    <property type="nucleotide sequence ID" value="NZ_CACZYW010000001.1"/>
</dbReference>
<dbReference type="InterPro" id="IPR010982">
    <property type="entry name" value="Lambda_DNA-bd_dom_sf"/>
</dbReference>
<dbReference type="CDD" id="cd00093">
    <property type="entry name" value="HTH_XRE"/>
    <property type="match status" value="1"/>
</dbReference>
<evidence type="ECO:0000313" key="4">
    <source>
        <dbReference type="Proteomes" id="UP000189857"/>
    </source>
</evidence>
<dbReference type="PANTHER" id="PTHR46797:SF1">
    <property type="entry name" value="METHYLPHOSPHONATE SYNTHASE"/>
    <property type="match status" value="1"/>
</dbReference>
<dbReference type="GO" id="GO:0005829">
    <property type="term" value="C:cytosol"/>
    <property type="evidence" value="ECO:0007669"/>
    <property type="project" value="TreeGrafter"/>
</dbReference>
<protein>
    <submittedName>
        <fullName evidence="3">Transcriptional regulator, contains XRE-family HTH domain</fullName>
    </submittedName>
</protein>
<keyword evidence="1" id="KW-0238">DNA-binding</keyword>
<dbReference type="Gene3D" id="1.10.260.40">
    <property type="entry name" value="lambda repressor-like DNA-binding domains"/>
    <property type="match status" value="1"/>
</dbReference>
<feature type="domain" description="HTH cro/C1-type" evidence="2">
    <location>
        <begin position="18"/>
        <end position="73"/>
    </location>
</feature>
<dbReference type="AlphaFoldDB" id="A0A1T4P9Q6"/>
<name>A0A1T4P9Q6_9FIRM</name>
<sequence>MNKQKNCQEYINELGRRIKQYRIMREMSQQELADKTGISKRSISRLEQGESVQLNNLFLILIALDLGDNIELLVPDQAKRPSFYLEKTEKITKRVKKKTEKKAFKWGDEE</sequence>
<keyword evidence="4" id="KW-1185">Reference proteome</keyword>
<dbReference type="InterPro" id="IPR001387">
    <property type="entry name" value="Cro/C1-type_HTH"/>
</dbReference>
<evidence type="ECO:0000313" key="3">
    <source>
        <dbReference type="EMBL" id="SJZ88264.1"/>
    </source>
</evidence>
<accession>A0A1T4P9Q6</accession>
<dbReference type="GO" id="GO:0003700">
    <property type="term" value="F:DNA-binding transcription factor activity"/>
    <property type="evidence" value="ECO:0007669"/>
    <property type="project" value="TreeGrafter"/>
</dbReference>
<proteinExistence type="predicted"/>
<organism evidence="3 4">
    <name type="scientific">Eubacterium ruminantium</name>
    <dbReference type="NCBI Taxonomy" id="42322"/>
    <lineage>
        <taxon>Bacteria</taxon>
        <taxon>Bacillati</taxon>
        <taxon>Bacillota</taxon>
        <taxon>Clostridia</taxon>
        <taxon>Eubacteriales</taxon>
        <taxon>Eubacteriaceae</taxon>
        <taxon>Eubacterium</taxon>
    </lineage>
</organism>
<evidence type="ECO:0000256" key="1">
    <source>
        <dbReference type="ARBA" id="ARBA00023125"/>
    </source>
</evidence>
<dbReference type="SMART" id="SM00530">
    <property type="entry name" value="HTH_XRE"/>
    <property type="match status" value="1"/>
</dbReference>
<dbReference type="SUPFAM" id="SSF47413">
    <property type="entry name" value="lambda repressor-like DNA-binding domains"/>
    <property type="match status" value="1"/>
</dbReference>